<dbReference type="NCBIfam" id="TIGR00077">
    <property type="entry name" value="lspA"/>
    <property type="match status" value="1"/>
</dbReference>
<dbReference type="RefSeq" id="WP_139939729.1">
    <property type="nucleotide sequence ID" value="NZ_JBHSYP010000003.1"/>
</dbReference>
<dbReference type="PRINTS" id="PR00781">
    <property type="entry name" value="LIPOSIGPTASE"/>
</dbReference>
<comment type="similarity">
    <text evidence="1 9 11">Belongs to the peptidase A8 family.</text>
</comment>
<proteinExistence type="inferred from homology"/>
<keyword evidence="13" id="KW-1185">Reference proteome</keyword>
<dbReference type="PANTHER" id="PTHR33695:SF1">
    <property type="entry name" value="LIPOPROTEIN SIGNAL PEPTIDASE"/>
    <property type="match status" value="1"/>
</dbReference>
<evidence type="ECO:0000313" key="13">
    <source>
        <dbReference type="Proteomes" id="UP000319148"/>
    </source>
</evidence>
<feature type="active site" evidence="9">
    <location>
        <position position="134"/>
    </location>
</feature>
<dbReference type="Proteomes" id="UP000319148">
    <property type="component" value="Unassembled WGS sequence"/>
</dbReference>
<evidence type="ECO:0000256" key="8">
    <source>
        <dbReference type="ARBA" id="ARBA00023136"/>
    </source>
</evidence>
<evidence type="ECO:0000256" key="3">
    <source>
        <dbReference type="ARBA" id="ARBA00022670"/>
    </source>
</evidence>
<dbReference type="OrthoDB" id="9810259at2"/>
<feature type="transmembrane region" description="Helical" evidence="9">
    <location>
        <begin position="126"/>
        <end position="150"/>
    </location>
</feature>
<keyword evidence="4 9" id="KW-0812">Transmembrane</keyword>
<evidence type="ECO:0000256" key="7">
    <source>
        <dbReference type="ARBA" id="ARBA00022989"/>
    </source>
</evidence>
<keyword evidence="2 9" id="KW-1003">Cell membrane</keyword>
<dbReference type="EC" id="3.4.23.36" evidence="9"/>
<evidence type="ECO:0000256" key="5">
    <source>
        <dbReference type="ARBA" id="ARBA00022750"/>
    </source>
</evidence>
<reference evidence="13" key="1">
    <citation type="submission" date="2019-06" db="EMBL/GenBank/DDBJ databases">
        <title>The complete genome of Emcibacter congregatus ZYLT.</title>
        <authorList>
            <person name="Zhao Z."/>
        </authorList>
    </citation>
    <scope>NUCLEOTIDE SEQUENCE [LARGE SCALE GENOMIC DNA]</scope>
    <source>
        <strain evidence="13">MCCC 1A06723</strain>
    </source>
</reference>
<dbReference type="GO" id="GO:0005886">
    <property type="term" value="C:plasma membrane"/>
    <property type="evidence" value="ECO:0007669"/>
    <property type="project" value="UniProtKB-SubCell"/>
</dbReference>
<comment type="pathway">
    <text evidence="9">Protein modification; lipoprotein biosynthesis (signal peptide cleavage).</text>
</comment>
<comment type="catalytic activity">
    <reaction evidence="9 10">
        <text>Release of signal peptides from bacterial membrane prolipoproteins. Hydrolyzes -Xaa-Yaa-Zaa-|-(S,diacylglyceryl)Cys-, in which Xaa is hydrophobic (preferably Leu), and Yaa (Ala or Ser) and Zaa (Gly or Ala) have small, neutral side chains.</text>
        <dbReference type="EC" id="3.4.23.36"/>
    </reaction>
</comment>
<evidence type="ECO:0000256" key="2">
    <source>
        <dbReference type="ARBA" id="ARBA00022475"/>
    </source>
</evidence>
<dbReference type="GO" id="GO:0004190">
    <property type="term" value="F:aspartic-type endopeptidase activity"/>
    <property type="evidence" value="ECO:0007669"/>
    <property type="project" value="UniProtKB-UniRule"/>
</dbReference>
<keyword evidence="3 9" id="KW-0645">Protease</keyword>
<dbReference type="Pfam" id="PF01252">
    <property type="entry name" value="Peptidase_A8"/>
    <property type="match status" value="1"/>
</dbReference>
<dbReference type="PANTHER" id="PTHR33695">
    <property type="entry name" value="LIPOPROTEIN SIGNAL PEPTIDASE"/>
    <property type="match status" value="1"/>
</dbReference>
<keyword evidence="7 9" id="KW-1133">Transmembrane helix</keyword>
<accession>A0A501PQ34</accession>
<dbReference type="InterPro" id="IPR001872">
    <property type="entry name" value="Peptidase_A8"/>
</dbReference>
<dbReference type="UniPathway" id="UPA00665"/>
<sequence length="162" mass="18304">MFARGLIIAAFVFLLDRLSKWWFIDVFELPKKGVVEILPIFNVVMYWNRGVSFSLFSAETETGRWILVGMTCLIVVVLLFWLRSVQARLTMVAIGLVIGGAIGNIYDRVMYGAVADFFQFHLGDWSFAVFNVADCFISLGATVLVWEAFFGSSAEKKKQLPQ</sequence>
<keyword evidence="8 9" id="KW-0472">Membrane</keyword>
<evidence type="ECO:0000256" key="4">
    <source>
        <dbReference type="ARBA" id="ARBA00022692"/>
    </source>
</evidence>
<keyword evidence="5 9" id="KW-0064">Aspartyl protease</keyword>
<gene>
    <name evidence="9 12" type="primary">lspA</name>
    <name evidence="12" type="ORF">FIV46_06730</name>
</gene>
<dbReference type="HAMAP" id="MF_00161">
    <property type="entry name" value="LspA"/>
    <property type="match status" value="1"/>
</dbReference>
<evidence type="ECO:0000256" key="1">
    <source>
        <dbReference type="ARBA" id="ARBA00006139"/>
    </source>
</evidence>
<dbReference type="AlphaFoldDB" id="A0A501PQ34"/>
<dbReference type="EMBL" id="VFIY01000005">
    <property type="protein sequence ID" value="TPD61896.1"/>
    <property type="molecule type" value="Genomic_DNA"/>
</dbReference>
<comment type="function">
    <text evidence="9 10">This protein specifically catalyzes the removal of signal peptides from prolipoproteins.</text>
</comment>
<protein>
    <recommendedName>
        <fullName evidence="9">Lipoprotein signal peptidase</fullName>
        <ecNumber evidence="9">3.4.23.36</ecNumber>
    </recommendedName>
    <alternativeName>
        <fullName evidence="9">Prolipoprotein signal peptidase</fullName>
    </alternativeName>
    <alternativeName>
        <fullName evidence="9">Signal peptidase II</fullName>
        <shortName evidence="9">SPase II</shortName>
    </alternativeName>
</protein>
<evidence type="ECO:0000256" key="10">
    <source>
        <dbReference type="RuleBase" id="RU000594"/>
    </source>
</evidence>
<evidence type="ECO:0000256" key="11">
    <source>
        <dbReference type="RuleBase" id="RU004181"/>
    </source>
</evidence>
<comment type="subcellular location">
    <subcellularLocation>
        <location evidence="9">Cell membrane</location>
        <topology evidence="9">Multi-pass membrane protein</topology>
    </subcellularLocation>
</comment>
<feature type="active site" evidence="9">
    <location>
        <position position="116"/>
    </location>
</feature>
<feature type="transmembrane region" description="Helical" evidence="9">
    <location>
        <begin position="89"/>
        <end position="106"/>
    </location>
</feature>
<keyword evidence="6 9" id="KW-0378">Hydrolase</keyword>
<evidence type="ECO:0000313" key="12">
    <source>
        <dbReference type="EMBL" id="TPD61896.1"/>
    </source>
</evidence>
<feature type="transmembrane region" description="Helical" evidence="9">
    <location>
        <begin position="65"/>
        <end position="82"/>
    </location>
</feature>
<evidence type="ECO:0000256" key="6">
    <source>
        <dbReference type="ARBA" id="ARBA00022801"/>
    </source>
</evidence>
<dbReference type="PROSITE" id="PS00855">
    <property type="entry name" value="SPASE_II"/>
    <property type="match status" value="1"/>
</dbReference>
<comment type="caution">
    <text evidence="9">Lacks conserved residue(s) required for the propagation of feature annotation.</text>
</comment>
<dbReference type="GO" id="GO:0006508">
    <property type="term" value="P:proteolysis"/>
    <property type="evidence" value="ECO:0007669"/>
    <property type="project" value="UniProtKB-KW"/>
</dbReference>
<name>A0A501PQ34_9PROT</name>
<evidence type="ECO:0000256" key="9">
    <source>
        <dbReference type="HAMAP-Rule" id="MF_00161"/>
    </source>
</evidence>
<comment type="caution">
    <text evidence="12">The sequence shown here is derived from an EMBL/GenBank/DDBJ whole genome shotgun (WGS) entry which is preliminary data.</text>
</comment>
<organism evidence="12 13">
    <name type="scientific">Emcibacter nanhaiensis</name>
    <dbReference type="NCBI Taxonomy" id="1505037"/>
    <lineage>
        <taxon>Bacteria</taxon>
        <taxon>Pseudomonadati</taxon>
        <taxon>Pseudomonadota</taxon>
        <taxon>Alphaproteobacteria</taxon>
        <taxon>Emcibacterales</taxon>
        <taxon>Emcibacteraceae</taxon>
        <taxon>Emcibacter</taxon>
    </lineage>
</organism>